<feature type="domain" description="HTH tetR-type" evidence="5">
    <location>
        <begin position="6"/>
        <end position="66"/>
    </location>
</feature>
<keyword evidence="7" id="KW-1185">Reference proteome</keyword>
<keyword evidence="3" id="KW-0804">Transcription</keyword>
<evidence type="ECO:0000256" key="1">
    <source>
        <dbReference type="ARBA" id="ARBA00023015"/>
    </source>
</evidence>
<dbReference type="RefSeq" id="WP_281534365.1">
    <property type="nucleotide sequence ID" value="NZ_CP075584.1"/>
</dbReference>
<evidence type="ECO:0000256" key="3">
    <source>
        <dbReference type="ARBA" id="ARBA00023163"/>
    </source>
</evidence>
<evidence type="ECO:0000259" key="5">
    <source>
        <dbReference type="PROSITE" id="PS50977"/>
    </source>
</evidence>
<dbReference type="Gene3D" id="1.10.357.10">
    <property type="entry name" value="Tetracycline Repressor, domain 2"/>
    <property type="match status" value="1"/>
</dbReference>
<evidence type="ECO:0000256" key="4">
    <source>
        <dbReference type="PROSITE-ProRule" id="PRU00335"/>
    </source>
</evidence>
<dbReference type="PROSITE" id="PS01081">
    <property type="entry name" value="HTH_TETR_1"/>
    <property type="match status" value="1"/>
</dbReference>
<dbReference type="PANTHER" id="PTHR30055:SF238">
    <property type="entry name" value="MYCOFACTOCIN BIOSYNTHESIS TRANSCRIPTIONAL REGULATOR MFTR-RELATED"/>
    <property type="match status" value="1"/>
</dbReference>
<evidence type="ECO:0000256" key="2">
    <source>
        <dbReference type="ARBA" id="ARBA00023125"/>
    </source>
</evidence>
<feature type="DNA-binding region" description="H-T-H motif" evidence="4">
    <location>
        <begin position="29"/>
        <end position="48"/>
    </location>
</feature>
<evidence type="ECO:0000313" key="6">
    <source>
        <dbReference type="EMBL" id="WBM79750.1"/>
    </source>
</evidence>
<dbReference type="InterPro" id="IPR001647">
    <property type="entry name" value="HTH_TetR"/>
</dbReference>
<dbReference type="PANTHER" id="PTHR30055">
    <property type="entry name" value="HTH-TYPE TRANSCRIPTIONAL REGULATOR RUTR"/>
    <property type="match status" value="1"/>
</dbReference>
<organism evidence="6 7">
    <name type="scientific">Cryobacterium breve</name>
    <dbReference type="NCBI Taxonomy" id="1259258"/>
    <lineage>
        <taxon>Bacteria</taxon>
        <taxon>Bacillati</taxon>
        <taxon>Actinomycetota</taxon>
        <taxon>Actinomycetes</taxon>
        <taxon>Micrococcales</taxon>
        <taxon>Microbacteriaceae</taxon>
        <taxon>Cryobacterium</taxon>
    </lineage>
</organism>
<dbReference type="EMBL" id="CP075584">
    <property type="protein sequence ID" value="WBM79750.1"/>
    <property type="molecule type" value="Genomic_DNA"/>
</dbReference>
<dbReference type="PRINTS" id="PR00455">
    <property type="entry name" value="HTHTETR"/>
</dbReference>
<dbReference type="InterPro" id="IPR023772">
    <property type="entry name" value="DNA-bd_HTH_TetR-type_CS"/>
</dbReference>
<dbReference type="Proteomes" id="UP001212421">
    <property type="component" value="Chromosome"/>
</dbReference>
<dbReference type="PROSITE" id="PS50977">
    <property type="entry name" value="HTH_TETR_2"/>
    <property type="match status" value="1"/>
</dbReference>
<dbReference type="Pfam" id="PF00440">
    <property type="entry name" value="TetR_N"/>
    <property type="match status" value="1"/>
</dbReference>
<evidence type="ECO:0000313" key="7">
    <source>
        <dbReference type="Proteomes" id="UP001212421"/>
    </source>
</evidence>
<protein>
    <submittedName>
        <fullName evidence="6">TetR family transcriptional regulator</fullName>
    </submittedName>
</protein>
<keyword evidence="1" id="KW-0805">Transcription regulation</keyword>
<name>A0ABY7NBV4_9MICO</name>
<dbReference type="InterPro" id="IPR050109">
    <property type="entry name" value="HTH-type_TetR-like_transc_reg"/>
</dbReference>
<keyword evidence="2 4" id="KW-0238">DNA-binding</keyword>
<dbReference type="SUPFAM" id="SSF46689">
    <property type="entry name" value="Homeodomain-like"/>
    <property type="match status" value="1"/>
</dbReference>
<gene>
    <name evidence="6" type="ORF">KIV56_16285</name>
</gene>
<sequence length="191" mass="21249">MPRWPEDSRRRLIDAALTLFDERGFAKSTVDDIALRAGVTSRTFFRHFADKDEVLFGDDDDLLPLLIASLADGSGPVGAEAHMRNALLVLAADLEPRRDSLRRRQQIIDSQISLSGRELAKQALWQQTVTRTLVERGFPTDQADVLAAIGFALFRRSLHAWLADDHGPSLGERVSDALTRVRTVLDVTSSE</sequence>
<reference evidence="6 7" key="1">
    <citation type="submission" date="2021-05" db="EMBL/GenBank/DDBJ databases">
        <authorList>
            <person name="Kumar R."/>
            <person name="Kumar A."/>
            <person name="Mukhia S."/>
        </authorList>
    </citation>
    <scope>NUCLEOTIDE SEQUENCE [LARGE SCALE GENOMIC DNA]</scope>
    <source>
        <strain evidence="6 7">ERMR7:08</strain>
    </source>
</reference>
<dbReference type="InterPro" id="IPR009057">
    <property type="entry name" value="Homeodomain-like_sf"/>
</dbReference>
<proteinExistence type="predicted"/>
<accession>A0ABY7NBV4</accession>